<organism evidence="1 2">
    <name type="scientific">Rozella allomycis (strain CSF55)</name>
    <dbReference type="NCBI Taxonomy" id="988480"/>
    <lineage>
        <taxon>Eukaryota</taxon>
        <taxon>Fungi</taxon>
        <taxon>Fungi incertae sedis</taxon>
        <taxon>Cryptomycota</taxon>
        <taxon>Cryptomycota incertae sedis</taxon>
        <taxon>Rozella</taxon>
    </lineage>
</organism>
<gene>
    <name evidence="1" type="ORF">O9G_003167</name>
</gene>
<dbReference type="HOGENOM" id="CLU_662490_0_0_1"/>
<dbReference type="AlphaFoldDB" id="A0A075AZK0"/>
<reference evidence="1 2" key="1">
    <citation type="journal article" date="2013" name="Curr. Biol.">
        <title>Shared signatures of parasitism and phylogenomics unite Cryptomycota and microsporidia.</title>
        <authorList>
            <person name="James T.Y."/>
            <person name="Pelin A."/>
            <person name="Bonen L."/>
            <person name="Ahrendt S."/>
            <person name="Sain D."/>
            <person name="Corradi N."/>
            <person name="Stajich J.E."/>
        </authorList>
    </citation>
    <scope>NUCLEOTIDE SEQUENCE [LARGE SCALE GENOMIC DNA]</scope>
    <source>
        <strain evidence="1 2">CSF55</strain>
    </source>
</reference>
<accession>A0A075AZK0</accession>
<evidence type="ECO:0000313" key="1">
    <source>
        <dbReference type="EMBL" id="EPZ34087.1"/>
    </source>
</evidence>
<keyword evidence="2" id="KW-1185">Reference proteome</keyword>
<evidence type="ECO:0000313" key="2">
    <source>
        <dbReference type="Proteomes" id="UP000030755"/>
    </source>
</evidence>
<name>A0A075AZK0_ROZAC</name>
<protein>
    <submittedName>
        <fullName evidence="1">Uncharacterized protein</fullName>
    </submittedName>
</protein>
<sequence>MGSTLDYEKIESSKLAQNDLQLSIFQYKNARIEYLTSLKPNYTTLHYFLSQCKLYISYQECFNEIFEHTNFLKQFNEKHIVKVHSGNSVESEFKILLNMAKSFVNIDHVPFIIKNDLGMIFSLVVEKNRWPLAVLGEIIKHDSVKVYIKYRELYIHDSSFYLEVITLVLRLTSDPEESKKILAFVRNNPYLNQNYTVETLLTKILTAIEEDWAALSEEAPMKQFVVRKLIPIVAFFNDSPKVYCQSLFWTERLFDLEYDSLKLAVYFERPKIVDHFLSRKDPFSNSSLSTYLKFLRESVKIVSMQDNEKIFEILMKYSLDKISLKNIVAIVKIIPNNKKYKYWQVIVGLPGFLKVVQASSDYFAVDYTAKILKKLQEEEPCNKIEKIVQDIQNVRASMTLPRALKSSFNNLFNSA</sequence>
<dbReference type="EMBL" id="KE560993">
    <property type="protein sequence ID" value="EPZ34087.1"/>
    <property type="molecule type" value="Genomic_DNA"/>
</dbReference>
<dbReference type="Proteomes" id="UP000030755">
    <property type="component" value="Unassembled WGS sequence"/>
</dbReference>
<proteinExistence type="predicted"/>